<reference evidence="3" key="1">
    <citation type="submission" date="2024-04" db="UniProtKB">
        <authorList>
            <consortium name="EnsemblMetazoa"/>
        </authorList>
    </citation>
    <scope>IDENTIFICATION</scope>
    <source>
        <strain evidence="3">EBRO</strain>
    </source>
</reference>
<feature type="compositionally biased region" description="Basic residues" evidence="1">
    <location>
        <begin position="65"/>
        <end position="78"/>
    </location>
</feature>
<organism evidence="3 4">
    <name type="scientific">Anopheles atroparvus</name>
    <name type="common">European mosquito</name>
    <dbReference type="NCBI Taxonomy" id="41427"/>
    <lineage>
        <taxon>Eukaryota</taxon>
        <taxon>Metazoa</taxon>
        <taxon>Ecdysozoa</taxon>
        <taxon>Arthropoda</taxon>
        <taxon>Hexapoda</taxon>
        <taxon>Insecta</taxon>
        <taxon>Pterygota</taxon>
        <taxon>Neoptera</taxon>
        <taxon>Endopterygota</taxon>
        <taxon>Diptera</taxon>
        <taxon>Nematocera</taxon>
        <taxon>Culicoidea</taxon>
        <taxon>Culicidae</taxon>
        <taxon>Anophelinae</taxon>
        <taxon>Anopheles</taxon>
    </lineage>
</organism>
<keyword evidence="2" id="KW-1133">Transmembrane helix</keyword>
<dbReference type="EnsemblMetazoa" id="ENSAATROPT010641">
    <property type="protein sequence ID" value="ENSAATROPP009605"/>
    <property type="gene ID" value="ENSAATROPG008655"/>
</dbReference>
<keyword evidence="2" id="KW-0472">Membrane</keyword>
<evidence type="ECO:0000256" key="1">
    <source>
        <dbReference type="SAM" id="MobiDB-lite"/>
    </source>
</evidence>
<evidence type="ECO:0000313" key="3">
    <source>
        <dbReference type="EnsemblMetazoa" id="ENSAATROPP009605"/>
    </source>
</evidence>
<keyword evidence="4" id="KW-1185">Reference proteome</keyword>
<protein>
    <recommendedName>
        <fullName evidence="5">Transmembrane protein</fullName>
    </recommendedName>
</protein>
<feature type="region of interest" description="Disordered" evidence="1">
    <location>
        <begin position="54"/>
        <end position="78"/>
    </location>
</feature>
<evidence type="ECO:0000256" key="2">
    <source>
        <dbReference type="SAM" id="Phobius"/>
    </source>
</evidence>
<dbReference type="AlphaFoldDB" id="A0AAG5DFI0"/>
<keyword evidence="2" id="KW-0812">Transmembrane</keyword>
<feature type="transmembrane region" description="Helical" evidence="2">
    <location>
        <begin position="101"/>
        <end position="122"/>
    </location>
</feature>
<evidence type="ECO:0000313" key="4">
    <source>
        <dbReference type="Proteomes" id="UP000075880"/>
    </source>
</evidence>
<sequence length="124" mass="14579">MLDEDKLHLPLLLSGFAEMPSVIKLIFISFPPFFVRTDPPSPFSPWTFPKRQKRCHEEEGDGSNRRRRHNVRREAHRKGTLLSPRNIIALFTPRREENRELSLRVAASHFIVFFSFCVCVFVQK</sequence>
<dbReference type="Proteomes" id="UP000075880">
    <property type="component" value="Unassembled WGS sequence"/>
</dbReference>
<name>A0AAG5DFI0_ANOAO</name>
<evidence type="ECO:0008006" key="5">
    <source>
        <dbReference type="Google" id="ProtNLM"/>
    </source>
</evidence>
<proteinExistence type="predicted"/>
<accession>A0AAG5DFI0</accession>